<dbReference type="EMBL" id="BLXX01000002">
    <property type="protein sequence ID" value="GFO58742.1"/>
    <property type="molecule type" value="Genomic_DNA"/>
</dbReference>
<dbReference type="AlphaFoldDB" id="A0A6V8MFM0"/>
<evidence type="ECO:0000313" key="2">
    <source>
        <dbReference type="EMBL" id="GFO58742.1"/>
    </source>
</evidence>
<proteinExistence type="predicted"/>
<evidence type="ECO:0000256" key="1">
    <source>
        <dbReference type="SAM" id="Coils"/>
    </source>
</evidence>
<comment type="caution">
    <text evidence="2">The sequence shown here is derived from an EMBL/GenBank/DDBJ whole genome shotgun (WGS) entry which is preliminary data.</text>
</comment>
<keyword evidence="1" id="KW-0175">Coiled coil</keyword>
<reference evidence="3" key="1">
    <citation type="submission" date="2020-06" db="EMBL/GenBank/DDBJ databases">
        <title>Draft genomic sequence of Geomonas sp. Red330.</title>
        <authorList>
            <person name="Itoh H."/>
            <person name="Zhenxing X."/>
            <person name="Ushijima N."/>
            <person name="Masuda Y."/>
            <person name="Shiratori Y."/>
            <person name="Senoo K."/>
        </authorList>
    </citation>
    <scope>NUCLEOTIDE SEQUENCE [LARGE SCALE GENOMIC DNA]</scope>
    <source>
        <strain evidence="3">Red330</strain>
    </source>
</reference>
<evidence type="ECO:0008006" key="4">
    <source>
        <dbReference type="Google" id="ProtNLM"/>
    </source>
</evidence>
<protein>
    <recommendedName>
        <fullName evidence="4">Flagellar protein FliT</fullName>
    </recommendedName>
</protein>
<evidence type="ECO:0000313" key="3">
    <source>
        <dbReference type="Proteomes" id="UP000556026"/>
    </source>
</evidence>
<gene>
    <name evidence="2" type="ORF">GMST_10670</name>
</gene>
<dbReference type="Proteomes" id="UP000556026">
    <property type="component" value="Unassembled WGS sequence"/>
</dbReference>
<organism evidence="2 3">
    <name type="scientific">Geomonas silvestris</name>
    <dbReference type="NCBI Taxonomy" id="2740184"/>
    <lineage>
        <taxon>Bacteria</taxon>
        <taxon>Pseudomonadati</taxon>
        <taxon>Thermodesulfobacteriota</taxon>
        <taxon>Desulfuromonadia</taxon>
        <taxon>Geobacterales</taxon>
        <taxon>Geobacteraceae</taxon>
        <taxon>Geomonas</taxon>
    </lineage>
</organism>
<feature type="coiled-coil region" evidence="1">
    <location>
        <begin position="49"/>
        <end position="83"/>
    </location>
</feature>
<accession>A0A6V8MFM0</accession>
<name>A0A6V8MFM0_9BACT</name>
<sequence>MHEDQQMAKILEFKRITARLKAELKQHPESDDAIDRIVNDPSLPPAQRRWLLENLLMDLDEKLQEYKHELELAEKRLERVVSASQRQIEAAYAEYLDRITKLTGQVHDLTRNKGHRRG</sequence>
<keyword evidence="3" id="KW-1185">Reference proteome</keyword>